<evidence type="ECO:0000259" key="12">
    <source>
        <dbReference type="PROSITE" id="PS50110"/>
    </source>
</evidence>
<comment type="function">
    <text evidence="9">May play the central regulatory role in sporulation. It may be an element of the effector pathway responsible for the activation of sporulation genes in response to nutritional stress. Spo0A may act in concert with spo0H (a sigma factor) to control the expression of some genes that are critical to the sporulation process.</text>
</comment>
<dbReference type="Pfam" id="PF08279">
    <property type="entry name" value="HTH_11"/>
    <property type="match status" value="1"/>
</dbReference>
<proteinExistence type="predicted"/>
<dbReference type="InterPro" id="IPR011006">
    <property type="entry name" value="CheY-like_superfamily"/>
</dbReference>
<dbReference type="InterPro" id="IPR001789">
    <property type="entry name" value="Sig_transdc_resp-reg_receiver"/>
</dbReference>
<protein>
    <recommendedName>
        <fullName evidence="10">Transcriptional regulatory protein</fullName>
    </recommendedName>
</protein>
<comment type="caution">
    <text evidence="13">The sequence shown here is derived from an EMBL/GenBank/DDBJ whole genome shotgun (WGS) entry which is preliminary data.</text>
</comment>
<dbReference type="GO" id="GO:0003677">
    <property type="term" value="F:DNA binding"/>
    <property type="evidence" value="ECO:0007669"/>
    <property type="project" value="UniProtKB-KW"/>
</dbReference>
<dbReference type="SUPFAM" id="SSF46785">
    <property type="entry name" value="Winged helix' DNA-binding domain"/>
    <property type="match status" value="1"/>
</dbReference>
<dbReference type="PANTHER" id="PTHR45526">
    <property type="entry name" value="TRANSCRIPTIONAL REGULATORY PROTEIN DPIA"/>
    <property type="match status" value="1"/>
</dbReference>
<name>A0A0M2NEG4_9FIRM</name>
<evidence type="ECO:0000256" key="9">
    <source>
        <dbReference type="ARBA" id="ARBA00024867"/>
    </source>
</evidence>
<dbReference type="InterPro" id="IPR036390">
    <property type="entry name" value="WH_DNA-bd_sf"/>
</dbReference>
<evidence type="ECO:0000313" key="13">
    <source>
        <dbReference type="EMBL" id="KKI49361.1"/>
    </source>
</evidence>
<keyword evidence="7 10" id="KW-0010">Activator</keyword>
<dbReference type="Gene3D" id="1.10.10.10">
    <property type="entry name" value="Winged helix-like DNA-binding domain superfamily/Winged helix DNA-binding domain"/>
    <property type="match status" value="1"/>
</dbReference>
<organism evidence="13 14">
    <name type="scientific">Christensenella hongkongensis</name>
    <dbReference type="NCBI Taxonomy" id="270498"/>
    <lineage>
        <taxon>Bacteria</taxon>
        <taxon>Bacillati</taxon>
        <taxon>Bacillota</taxon>
        <taxon>Clostridia</taxon>
        <taxon>Christensenellales</taxon>
        <taxon>Christensenellaceae</taxon>
        <taxon>Christensenella</taxon>
    </lineage>
</organism>
<dbReference type="OrthoDB" id="9759232at2"/>
<dbReference type="GO" id="GO:0005737">
    <property type="term" value="C:cytoplasm"/>
    <property type="evidence" value="ECO:0007669"/>
    <property type="project" value="UniProtKB-SubCell"/>
</dbReference>
<dbReference type="PROSITE" id="PS50110">
    <property type="entry name" value="RESPONSE_REGULATORY"/>
    <property type="match status" value="1"/>
</dbReference>
<evidence type="ECO:0000256" key="4">
    <source>
        <dbReference type="ARBA" id="ARBA00023012"/>
    </source>
</evidence>
<feature type="domain" description="Response regulatory" evidence="12">
    <location>
        <begin position="3"/>
        <end position="119"/>
    </location>
</feature>
<dbReference type="InterPro" id="IPR051271">
    <property type="entry name" value="2C-system_Tx_regulators"/>
</dbReference>
<evidence type="ECO:0000256" key="8">
    <source>
        <dbReference type="ARBA" id="ARBA00023163"/>
    </source>
</evidence>
<dbReference type="InterPro" id="IPR024187">
    <property type="entry name" value="Sig_transdc_resp-reg_cit/mal"/>
</dbReference>
<dbReference type="Gene3D" id="3.40.50.2300">
    <property type="match status" value="1"/>
</dbReference>
<evidence type="ECO:0000256" key="2">
    <source>
        <dbReference type="ARBA" id="ARBA00022490"/>
    </source>
</evidence>
<keyword evidence="4 10" id="KW-0902">Two-component regulatory system</keyword>
<keyword evidence="3 11" id="KW-0597">Phosphoprotein</keyword>
<evidence type="ECO:0000256" key="3">
    <source>
        <dbReference type="ARBA" id="ARBA00022553"/>
    </source>
</evidence>
<evidence type="ECO:0000313" key="14">
    <source>
        <dbReference type="Proteomes" id="UP000034076"/>
    </source>
</evidence>
<evidence type="ECO:0000256" key="7">
    <source>
        <dbReference type="ARBA" id="ARBA00023159"/>
    </source>
</evidence>
<dbReference type="STRING" id="270498.CHK_3213"/>
<dbReference type="PIRSF" id="PIRSF006171">
    <property type="entry name" value="RR_citrat_malat"/>
    <property type="match status" value="1"/>
</dbReference>
<keyword evidence="6 10" id="KW-0238">DNA-binding</keyword>
<dbReference type="AlphaFoldDB" id="A0A0M2NEG4"/>
<sequence>MYQVIIVDNDPMVSYINREYVERDGRFRVVGEFQCGRDALDFLAEKGADLMILDICLPEYNGIELLKDILRNRIQVDVIMVTAAKKTDALVSSLHLGAVDYLVKPFSYNRFQQALDKYIDYKQTVSGLRTVDQETIDHLFHAKDASLSYSQGGAKNETEKKIMECFREKAGHDFTVKEFAQRLGLSTVTVRRYLKRLTDAGRVIGDIDYNTGGHPCMVYRLP</sequence>
<keyword evidence="5 10" id="KW-0805">Transcription regulation</keyword>
<dbReference type="Proteomes" id="UP000034076">
    <property type="component" value="Unassembled WGS sequence"/>
</dbReference>
<dbReference type="PANTHER" id="PTHR45526:SF1">
    <property type="entry name" value="TRANSCRIPTIONAL REGULATORY PROTEIN DCUR-RELATED"/>
    <property type="match status" value="1"/>
</dbReference>
<dbReference type="Pfam" id="PF00072">
    <property type="entry name" value="Response_reg"/>
    <property type="match status" value="1"/>
</dbReference>
<feature type="modified residue" description="4-aspartylphosphate" evidence="11">
    <location>
        <position position="54"/>
    </location>
</feature>
<evidence type="ECO:0000256" key="11">
    <source>
        <dbReference type="PROSITE-ProRule" id="PRU00169"/>
    </source>
</evidence>
<keyword evidence="8 10" id="KW-0804">Transcription</keyword>
<comment type="subcellular location">
    <subcellularLocation>
        <location evidence="1 10">Cytoplasm</location>
    </subcellularLocation>
</comment>
<evidence type="ECO:0000256" key="5">
    <source>
        <dbReference type="ARBA" id="ARBA00023015"/>
    </source>
</evidence>
<dbReference type="GO" id="GO:0003700">
    <property type="term" value="F:DNA-binding transcription factor activity"/>
    <property type="evidence" value="ECO:0007669"/>
    <property type="project" value="InterPro"/>
</dbReference>
<dbReference type="EMBL" id="LAYJ01000134">
    <property type="protein sequence ID" value="KKI49361.1"/>
    <property type="molecule type" value="Genomic_DNA"/>
</dbReference>
<dbReference type="SUPFAM" id="SSF52172">
    <property type="entry name" value="CheY-like"/>
    <property type="match status" value="1"/>
</dbReference>
<evidence type="ECO:0000256" key="6">
    <source>
        <dbReference type="ARBA" id="ARBA00023125"/>
    </source>
</evidence>
<keyword evidence="2 10" id="KW-0963">Cytoplasm</keyword>
<dbReference type="InterPro" id="IPR036388">
    <property type="entry name" value="WH-like_DNA-bd_sf"/>
</dbReference>
<keyword evidence="14" id="KW-1185">Reference proteome</keyword>
<dbReference type="GO" id="GO:0000156">
    <property type="term" value="F:phosphorelay response regulator activity"/>
    <property type="evidence" value="ECO:0007669"/>
    <property type="project" value="TreeGrafter"/>
</dbReference>
<accession>A0A0M2NEG4</accession>
<gene>
    <name evidence="13" type="ORF">CHK_3213</name>
</gene>
<dbReference type="InterPro" id="IPR013196">
    <property type="entry name" value="HTH_11"/>
</dbReference>
<evidence type="ECO:0000256" key="1">
    <source>
        <dbReference type="ARBA" id="ARBA00004496"/>
    </source>
</evidence>
<evidence type="ECO:0000256" key="10">
    <source>
        <dbReference type="PIRNR" id="PIRNR006171"/>
    </source>
</evidence>
<dbReference type="SMART" id="SM00448">
    <property type="entry name" value="REC"/>
    <property type="match status" value="1"/>
</dbReference>
<reference evidence="13 14" key="1">
    <citation type="submission" date="2015-04" db="EMBL/GenBank/DDBJ databases">
        <title>Draft genome sequence of bacteremic isolate Catabacter hongkongensis type strain HKU16T.</title>
        <authorList>
            <person name="Lau S.K."/>
            <person name="Teng J.L."/>
            <person name="Huang Y."/>
            <person name="Curreem S.O."/>
            <person name="Tsui S.K."/>
            <person name="Woo P.C."/>
        </authorList>
    </citation>
    <scope>NUCLEOTIDE SEQUENCE [LARGE SCALE GENOMIC DNA]</scope>
    <source>
        <strain evidence="13 14">HKU16</strain>
    </source>
</reference>
<dbReference type="RefSeq" id="WP_046444962.1">
    <property type="nucleotide sequence ID" value="NZ_JAXDTA010000022.1"/>
</dbReference>